<dbReference type="InterPro" id="IPR016714">
    <property type="entry name" value="MANB/E"/>
</dbReference>
<comment type="subcellular location">
    <subcellularLocation>
        <location evidence="4">Secreted</location>
    </subcellularLocation>
</comment>
<dbReference type="EC" id="3.2.1.78" evidence="4"/>
<dbReference type="SUPFAM" id="SSF51445">
    <property type="entry name" value="(Trans)glycosidases"/>
    <property type="match status" value="1"/>
</dbReference>
<organism evidence="7 8">
    <name type="scientific">Terrimonas rubra</name>
    <dbReference type="NCBI Taxonomy" id="1035890"/>
    <lineage>
        <taxon>Bacteria</taxon>
        <taxon>Pseudomonadati</taxon>
        <taxon>Bacteroidota</taxon>
        <taxon>Chitinophagia</taxon>
        <taxon>Chitinophagales</taxon>
        <taxon>Chitinophagaceae</taxon>
        <taxon>Terrimonas</taxon>
    </lineage>
</organism>
<comment type="catalytic activity">
    <reaction evidence="4">
        <text>Random hydrolysis of (1-&gt;4)-beta-D-mannosidic linkages in mannans, galactomannans and glucomannans.</text>
        <dbReference type="EC" id="3.2.1.78"/>
    </reaction>
</comment>
<gene>
    <name evidence="7" type="ORF">ACFS6H_10675</name>
</gene>
<dbReference type="Gene3D" id="3.20.20.80">
    <property type="entry name" value="Glycosidases"/>
    <property type="match status" value="1"/>
</dbReference>
<dbReference type="PANTHER" id="PTHR40079:SF4">
    <property type="entry name" value="GH26 DOMAIN-CONTAINING PROTEIN-RELATED"/>
    <property type="match status" value="1"/>
</dbReference>
<name>A0ABW6A6C1_9BACT</name>
<dbReference type="PRINTS" id="PR00739">
    <property type="entry name" value="GLHYDRLASE26"/>
</dbReference>
<feature type="chain" id="PRO_5045016189" description="Mannan endo-1,4-beta-mannosidase" evidence="4">
    <location>
        <begin position="23"/>
        <end position="378"/>
    </location>
</feature>
<keyword evidence="4" id="KW-0119">Carbohydrate metabolism</keyword>
<comment type="similarity">
    <text evidence="1 4 5">Belongs to the glycosyl hydrolase 26 family.</text>
</comment>
<keyword evidence="3 4" id="KW-0326">Glycosidase</keyword>
<dbReference type="InterPro" id="IPR000805">
    <property type="entry name" value="Glyco_hydro_26"/>
</dbReference>
<feature type="active site" description="Proton donor" evidence="5">
    <location>
        <position position="189"/>
    </location>
</feature>
<keyword evidence="4" id="KW-0964">Secreted</keyword>
<evidence type="ECO:0000256" key="3">
    <source>
        <dbReference type="ARBA" id="ARBA00023295"/>
    </source>
</evidence>
<dbReference type="GO" id="GO:0016787">
    <property type="term" value="F:hydrolase activity"/>
    <property type="evidence" value="ECO:0007669"/>
    <property type="project" value="UniProtKB-KW"/>
</dbReference>
<evidence type="ECO:0000313" key="7">
    <source>
        <dbReference type="EMBL" id="MFD2920176.1"/>
    </source>
</evidence>
<sequence length="378" mass="43264">MRYIFCTALFMVLIGYGCSSLAQVLPSAKNANIQTVNLYKNLHALKGKAVMFGHQDALAYGVTWRYENDRSDIKDVTGEHPAVYGWDVGGIEMGNENNLDGVPFKKMRTYIKQVYDRGGVNTISWHARSPLGAEKGSWDTTHGTVTSILPGGANHSLYKSWLDKLAQFFKSLKGNQGELIPVLFRPYHEHTGNWFWWCKNAVTDAEYKTLWRFTVYYLQDVKKLNNLLWVYSTAGDVQSEAGFLERYPGDDVVDMLGFDAYQYDDPATSNAFITNVDKLMGIVSKIAKDKNKLHALTETGYEAVPYPAWWTGVLWKAMEKHDASYVLLWRNHGLAKWNNTMHYYAPYKGQVSEKDFLDFYKLDKTFFQQSVSEQSLYK</sequence>
<dbReference type="Proteomes" id="UP001597511">
    <property type="component" value="Unassembled WGS sequence"/>
</dbReference>
<dbReference type="PANTHER" id="PTHR40079">
    <property type="entry name" value="MANNAN ENDO-1,4-BETA-MANNOSIDASE E-RELATED"/>
    <property type="match status" value="1"/>
</dbReference>
<comment type="caution">
    <text evidence="7">The sequence shown here is derived from an EMBL/GenBank/DDBJ whole genome shotgun (WGS) entry which is preliminary data.</text>
</comment>
<accession>A0ABW6A6C1</accession>
<reference evidence="8" key="1">
    <citation type="journal article" date="2019" name="Int. J. Syst. Evol. Microbiol.">
        <title>The Global Catalogue of Microorganisms (GCM) 10K type strain sequencing project: providing services to taxonomists for standard genome sequencing and annotation.</title>
        <authorList>
            <consortium name="The Broad Institute Genomics Platform"/>
            <consortium name="The Broad Institute Genome Sequencing Center for Infectious Disease"/>
            <person name="Wu L."/>
            <person name="Ma J."/>
        </authorList>
    </citation>
    <scope>NUCLEOTIDE SEQUENCE [LARGE SCALE GENOMIC DNA]</scope>
    <source>
        <strain evidence="8">KCTC 23299</strain>
    </source>
</reference>
<dbReference type="PROSITE" id="PS51764">
    <property type="entry name" value="GH26"/>
    <property type="match status" value="1"/>
</dbReference>
<dbReference type="InterPro" id="IPR022790">
    <property type="entry name" value="GH26_dom"/>
</dbReference>
<keyword evidence="8" id="KW-1185">Reference proteome</keyword>
<keyword evidence="4" id="KW-0732">Signal</keyword>
<feature type="active site" description="Nucleophile" evidence="5">
    <location>
        <position position="298"/>
    </location>
</feature>
<evidence type="ECO:0000313" key="8">
    <source>
        <dbReference type="Proteomes" id="UP001597511"/>
    </source>
</evidence>
<evidence type="ECO:0000259" key="6">
    <source>
        <dbReference type="PROSITE" id="PS51764"/>
    </source>
</evidence>
<feature type="signal peptide" evidence="4">
    <location>
        <begin position="1"/>
        <end position="22"/>
    </location>
</feature>
<evidence type="ECO:0000256" key="5">
    <source>
        <dbReference type="PROSITE-ProRule" id="PRU01100"/>
    </source>
</evidence>
<keyword evidence="2 4" id="KW-0378">Hydrolase</keyword>
<dbReference type="PIRSF" id="PIRSF018168">
    <property type="entry name" value="Mannan-1_4-beta-mannosidase"/>
    <property type="match status" value="1"/>
</dbReference>
<evidence type="ECO:0000256" key="1">
    <source>
        <dbReference type="ARBA" id="ARBA00007754"/>
    </source>
</evidence>
<dbReference type="PROSITE" id="PS51257">
    <property type="entry name" value="PROKAR_LIPOPROTEIN"/>
    <property type="match status" value="1"/>
</dbReference>
<dbReference type="EMBL" id="JBHUOZ010000003">
    <property type="protein sequence ID" value="MFD2920176.1"/>
    <property type="molecule type" value="Genomic_DNA"/>
</dbReference>
<evidence type="ECO:0000256" key="4">
    <source>
        <dbReference type="PIRNR" id="PIRNR018168"/>
    </source>
</evidence>
<protein>
    <recommendedName>
        <fullName evidence="4">Mannan endo-1,4-beta-mannosidase</fullName>
        <ecNumber evidence="4">3.2.1.78</ecNumber>
    </recommendedName>
</protein>
<dbReference type="Pfam" id="PF02156">
    <property type="entry name" value="Glyco_hydro_26"/>
    <property type="match status" value="1"/>
</dbReference>
<feature type="domain" description="GH26" evidence="6">
    <location>
        <begin position="33"/>
        <end position="369"/>
    </location>
</feature>
<evidence type="ECO:0000256" key="2">
    <source>
        <dbReference type="ARBA" id="ARBA00022801"/>
    </source>
</evidence>
<dbReference type="InterPro" id="IPR017853">
    <property type="entry name" value="GH"/>
</dbReference>
<proteinExistence type="inferred from homology"/>
<dbReference type="RefSeq" id="WP_386098144.1">
    <property type="nucleotide sequence ID" value="NZ_JBHUOZ010000003.1"/>
</dbReference>